<proteinExistence type="predicted"/>
<dbReference type="InterPro" id="IPR007711">
    <property type="entry name" value="HigB-1"/>
</dbReference>
<reference evidence="1 2" key="1">
    <citation type="submission" date="2017-08" db="EMBL/GenBank/DDBJ databases">
        <title>Infants hospitalized years apart are colonized by the same room-sourced microbial strains.</title>
        <authorList>
            <person name="Brooks B."/>
            <person name="Olm M.R."/>
            <person name="Firek B.A."/>
            <person name="Baker R."/>
            <person name="Thomas B.C."/>
            <person name="Morowitz M.J."/>
            <person name="Banfield J.F."/>
        </authorList>
    </citation>
    <scope>NUCLEOTIDE SEQUENCE [LARGE SCALE GENOMIC DNA]</scope>
    <source>
        <strain evidence="1">S2_003_000_R2_14</strain>
    </source>
</reference>
<dbReference type="Proteomes" id="UP000249061">
    <property type="component" value="Unassembled WGS sequence"/>
</dbReference>
<evidence type="ECO:0008006" key="3">
    <source>
        <dbReference type="Google" id="ProtNLM"/>
    </source>
</evidence>
<comment type="caution">
    <text evidence="1">The sequence shown here is derived from an EMBL/GenBank/DDBJ whole genome shotgun (WGS) entry which is preliminary data.</text>
</comment>
<dbReference type="EMBL" id="QFQP01000001">
    <property type="protein sequence ID" value="PZR18468.1"/>
    <property type="molecule type" value="Genomic_DNA"/>
</dbReference>
<protein>
    <recommendedName>
        <fullName evidence="3">Plasmid maintenance system killer protein</fullName>
    </recommendedName>
</protein>
<organism evidence="1 2">
    <name type="scientific">Archangium gephyra</name>
    <dbReference type="NCBI Taxonomy" id="48"/>
    <lineage>
        <taxon>Bacteria</taxon>
        <taxon>Pseudomonadati</taxon>
        <taxon>Myxococcota</taxon>
        <taxon>Myxococcia</taxon>
        <taxon>Myxococcales</taxon>
        <taxon>Cystobacterineae</taxon>
        <taxon>Archangiaceae</taxon>
        <taxon>Archangium</taxon>
    </lineage>
</organism>
<dbReference type="Pfam" id="PF05015">
    <property type="entry name" value="HigB-like_toxin"/>
    <property type="match status" value="1"/>
</dbReference>
<dbReference type="Gene3D" id="3.30.2310.20">
    <property type="entry name" value="RelE-like"/>
    <property type="match status" value="1"/>
</dbReference>
<name>A0A2W5VAI7_9BACT</name>
<gene>
    <name evidence="1" type="ORF">DI536_00880</name>
</gene>
<evidence type="ECO:0000313" key="1">
    <source>
        <dbReference type="EMBL" id="PZR18468.1"/>
    </source>
</evidence>
<dbReference type="SUPFAM" id="SSF143011">
    <property type="entry name" value="RelE-like"/>
    <property type="match status" value="1"/>
</dbReference>
<accession>A0A2W5VAI7</accession>
<dbReference type="InterPro" id="IPR035093">
    <property type="entry name" value="RelE/ParE_toxin_dom_sf"/>
</dbReference>
<dbReference type="AlphaFoldDB" id="A0A2W5VAI7"/>
<evidence type="ECO:0000313" key="2">
    <source>
        <dbReference type="Proteomes" id="UP000249061"/>
    </source>
</evidence>
<sequence length="44" mass="5331">MALPPSNRLRKLKNYWSVSINMQFKMIFRFENERASEVAIVDYH</sequence>